<sequence length="210" mass="24839">MESNTKTKKKPFKQTRELIRLAINNGWTQKEIADKCRTQQSVVSAWYRGEKLATEQQLKPLLDLFGHKLRRNTFRLYWGVDDKDEKIFIKVEGKIIFSLIFQEKSSFSSQQPYKVIIHYQGNNKFFLIWQHKISTKDFNNLEGALWQTIFIKSFLLNELIDYFEEISICEFSQDLNKYSEHLSALPFLIRQALLNHGFSIDGLTEYPASW</sequence>
<organism evidence="2 3">
    <name type="scientific">Conchiformibius steedae DSM 2580</name>
    <dbReference type="NCBI Taxonomy" id="1121352"/>
    <lineage>
        <taxon>Bacteria</taxon>
        <taxon>Pseudomonadati</taxon>
        <taxon>Pseudomonadota</taxon>
        <taxon>Betaproteobacteria</taxon>
        <taxon>Neisseriales</taxon>
        <taxon>Neisseriaceae</taxon>
        <taxon>Conchiformibius</taxon>
    </lineage>
</organism>
<dbReference type="Gene3D" id="1.10.260.40">
    <property type="entry name" value="lambda repressor-like DNA-binding domains"/>
    <property type="match status" value="1"/>
</dbReference>
<accession>A0AAE9KYG6</accession>
<proteinExistence type="predicted"/>
<feature type="domain" description="HTH cro/C1-type" evidence="1">
    <location>
        <begin position="18"/>
        <end position="74"/>
    </location>
</feature>
<dbReference type="CDD" id="cd00093">
    <property type="entry name" value="HTH_XRE"/>
    <property type="match status" value="1"/>
</dbReference>
<gene>
    <name evidence="2" type="ORF">LNQ82_05590</name>
</gene>
<dbReference type="Proteomes" id="UP001056819">
    <property type="component" value="Chromosome"/>
</dbReference>
<name>A0AAE9KYG6_9NEIS</name>
<dbReference type="GO" id="GO:0003677">
    <property type="term" value="F:DNA binding"/>
    <property type="evidence" value="ECO:0007669"/>
    <property type="project" value="InterPro"/>
</dbReference>
<dbReference type="RefSeq" id="WP_027022291.1">
    <property type="nucleotide sequence ID" value="NZ_CP097501.1"/>
</dbReference>
<reference evidence="2" key="1">
    <citation type="submission" date="2022-05" db="EMBL/GenBank/DDBJ databases">
        <title>Alysiella filiformis genome sequencing.</title>
        <authorList>
            <person name="Viehboeck T."/>
        </authorList>
    </citation>
    <scope>NUCLEOTIDE SEQUENCE</scope>
    <source>
        <strain evidence="2">DSM 2580</strain>
    </source>
</reference>
<dbReference type="EMBL" id="CP097501">
    <property type="protein sequence ID" value="URD66713.1"/>
    <property type="molecule type" value="Genomic_DNA"/>
</dbReference>
<evidence type="ECO:0000313" key="3">
    <source>
        <dbReference type="Proteomes" id="UP001056819"/>
    </source>
</evidence>
<dbReference type="AlphaFoldDB" id="A0AAE9KYG6"/>
<dbReference type="InterPro" id="IPR001387">
    <property type="entry name" value="Cro/C1-type_HTH"/>
</dbReference>
<dbReference type="SUPFAM" id="SSF47413">
    <property type="entry name" value="lambda repressor-like DNA-binding domains"/>
    <property type="match status" value="1"/>
</dbReference>
<evidence type="ECO:0000313" key="2">
    <source>
        <dbReference type="EMBL" id="URD66713.1"/>
    </source>
</evidence>
<dbReference type="InterPro" id="IPR010982">
    <property type="entry name" value="Lambda_DNA-bd_dom_sf"/>
</dbReference>
<protein>
    <submittedName>
        <fullName evidence="2">Transcriptional regulator</fullName>
    </submittedName>
</protein>
<evidence type="ECO:0000259" key="1">
    <source>
        <dbReference type="PROSITE" id="PS50943"/>
    </source>
</evidence>
<dbReference type="PROSITE" id="PS50943">
    <property type="entry name" value="HTH_CROC1"/>
    <property type="match status" value="1"/>
</dbReference>